<evidence type="ECO:0000256" key="1">
    <source>
        <dbReference type="ARBA" id="ARBA00004172"/>
    </source>
</evidence>
<keyword evidence="6" id="KW-0963">Cytoplasm</keyword>
<evidence type="ECO:0000256" key="2">
    <source>
        <dbReference type="ARBA" id="ARBA00004496"/>
    </source>
</evidence>
<evidence type="ECO:0000256" key="5">
    <source>
        <dbReference type="ARBA" id="ARBA00022483"/>
    </source>
</evidence>
<evidence type="ECO:0000256" key="4">
    <source>
        <dbReference type="ARBA" id="ARBA00005823"/>
    </source>
</evidence>
<feature type="domain" description="C2" evidence="9">
    <location>
        <begin position="893"/>
        <end position="1018"/>
    </location>
</feature>
<evidence type="ECO:0000313" key="13">
    <source>
        <dbReference type="Proteomes" id="UP001474421"/>
    </source>
</evidence>
<dbReference type="SUPFAM" id="SSF49562">
    <property type="entry name" value="C2 domain (Calcium/lipid-binding domain, CaLB)"/>
    <property type="match status" value="2"/>
</dbReference>
<dbReference type="InterPro" id="IPR035892">
    <property type="entry name" value="C2_domain_sf"/>
</dbReference>
<dbReference type="InterPro" id="IPR000008">
    <property type="entry name" value="C2_dom"/>
</dbReference>
<keyword evidence="5" id="KW-0268">Exocytosis</keyword>
<evidence type="ECO:0000259" key="10">
    <source>
        <dbReference type="PROSITE" id="PS51258"/>
    </source>
</evidence>
<dbReference type="Gene3D" id="1.10.357.50">
    <property type="match status" value="1"/>
</dbReference>
<dbReference type="CDD" id="cd08676">
    <property type="entry name" value="C2A_Munc13-like"/>
    <property type="match status" value="1"/>
</dbReference>
<sequence length="1100" mass="127116">MEPESETPMMENPQEDSGNMDLSHKLSKRQLTLLYEEVLYTILHRVGQVEQNHVTDSDELYEYVQKAFSIDPEEHQIILQRVKELERPIFCLKATVKQARNILGKDVSGLSDPYCLLGIERKKQGSSAHGSPHQENKRRSKGVVKNLLPEDQTHRTQVIHQTLNPVWDETFILEFEDIENAEFQLDMWDFDAVEPVRQKLEELTDLRGLKRIIKDARKNKGQDDFLGNVVIRLQDLHCREDRWYRLEPRTDTYPNRGHCHLQFLLVHKKRATSASKTQTNYTVHRQLLQQIVSYEILQYQAGSTSWDGELSKYAGTILYLHATQKDISDFHQDLVHWLAYSKLYQFLEFNSSCLLHQITSIEYQWIQGRLRSEQTAELEDSFQSLLNYGISLLQRFRIVFPLSSPKSTQRLQSLLRVLVQMCKMKAFKELCTPTPDLEEMVIEALKAGTAEWFYMKKQHLKPMVKNMEECGKALVCLLLEVNADLQECHKTWNKYFISTMRLDLFSIAYLKMQELVSRYVKEQLSKIDSGMSQLTAESLFQLYLSMKELYRMKDFVCSRDTPLALTGFHLWFKEAIPLWLQKTYTIALERTQRAIQVDQLTPLGDLNKHSTSIVDLSTCYAQMVKTWQQLDWPDPEEAFMIMVKFVEDTCKLALMYCQMIKGRAEALSSNQNDAGQAANRLCVVVNNIEQLRMMILKLPNQLNWASLEQNAGPVITPEQIQHTLHHQLQASISCLNNEIRRVVQTLGIKMDARIAQHIQELSVCSDTDNPEDCITPLMRFLMYELQYLNMNLVQENFNSLLELLWNHTLDLLKDATKHQVGKLDYFRKFQFALQSLELCFYGEGCGLSKEALHTPAFIALEKELDLCSSTSRKLIEKYFSARIQQQEEATPEKYGAVTIKAFYRHSEQKLYVEVLNAVNLLPMDSNGLSDPFIQLTLEPHHEFPEIATRTTECIKNNLHPLFDEDFEFLVPPEKCQQEGACLLLTVFDYDTLGKNDLEGEAFLPLCRVLGLNEPEESINPSRVPQIRLSLTHPGTAGNDILKLLGTRKGDKEAQAFVEPRSLKSTKRRGMSKPAAGCRKLIYARHYVCNAALLGRTRLLE</sequence>
<dbReference type="SMART" id="SM00239">
    <property type="entry name" value="C2"/>
    <property type="match status" value="2"/>
</dbReference>
<dbReference type="Pfam" id="PF00168">
    <property type="entry name" value="C2"/>
    <property type="match status" value="2"/>
</dbReference>
<evidence type="ECO:0000313" key="12">
    <source>
        <dbReference type="EMBL" id="KAK9406877.1"/>
    </source>
</evidence>
<reference evidence="12 13" key="1">
    <citation type="journal article" date="2024" name="Proc. Natl. Acad. Sci. U.S.A.">
        <title>The genetic regulatory architecture and epigenomic basis for age-related changes in rattlesnake venom.</title>
        <authorList>
            <person name="Hogan M.P."/>
            <person name="Holding M.L."/>
            <person name="Nystrom G.S."/>
            <person name="Colston T.J."/>
            <person name="Bartlett D.A."/>
            <person name="Mason A.J."/>
            <person name="Ellsworth S.A."/>
            <person name="Rautsaw R.M."/>
            <person name="Lawrence K.C."/>
            <person name="Strickland J.L."/>
            <person name="He B."/>
            <person name="Fraser P."/>
            <person name="Margres M.J."/>
            <person name="Gilbert D.M."/>
            <person name="Gibbs H.L."/>
            <person name="Parkinson C.L."/>
            <person name="Rokyta D.R."/>
        </authorList>
    </citation>
    <scope>NUCLEOTIDE SEQUENCE [LARGE SCALE GENOMIC DNA]</scope>
    <source>
        <strain evidence="12">DRR0105</strain>
    </source>
</reference>
<feature type="region of interest" description="Disordered" evidence="8">
    <location>
        <begin position="123"/>
        <end position="142"/>
    </location>
</feature>
<evidence type="ECO:0000256" key="3">
    <source>
        <dbReference type="ARBA" id="ARBA00004603"/>
    </source>
</evidence>
<dbReference type="GO" id="GO:0006887">
    <property type="term" value="P:exocytosis"/>
    <property type="evidence" value="ECO:0007669"/>
    <property type="project" value="UniProtKB-KW"/>
</dbReference>
<dbReference type="InterPro" id="IPR010439">
    <property type="entry name" value="MUN_dom"/>
</dbReference>
<feature type="domain" description="MHD1" evidence="10">
    <location>
        <begin position="540"/>
        <end position="660"/>
    </location>
</feature>
<dbReference type="GO" id="GO:0070382">
    <property type="term" value="C:exocytic vesicle"/>
    <property type="evidence" value="ECO:0007669"/>
    <property type="project" value="TreeGrafter"/>
</dbReference>
<evidence type="ECO:0000256" key="6">
    <source>
        <dbReference type="ARBA" id="ARBA00022490"/>
    </source>
</evidence>
<keyword evidence="7" id="KW-0967">Endosome</keyword>
<evidence type="ECO:0000259" key="9">
    <source>
        <dbReference type="PROSITE" id="PS50004"/>
    </source>
</evidence>
<feature type="domain" description="C2" evidence="9">
    <location>
        <begin position="71"/>
        <end position="226"/>
    </location>
</feature>
<comment type="similarity">
    <text evidence="4">Belongs to the unc-13 family.</text>
</comment>
<evidence type="ECO:0000259" key="11">
    <source>
        <dbReference type="PROSITE" id="PS51259"/>
    </source>
</evidence>
<dbReference type="EMBL" id="JAOTOJ010000002">
    <property type="protein sequence ID" value="KAK9406877.1"/>
    <property type="molecule type" value="Genomic_DNA"/>
</dbReference>
<accession>A0AAW1BZ88</accession>
<dbReference type="PROSITE" id="PS51258">
    <property type="entry name" value="MHD1"/>
    <property type="match status" value="1"/>
</dbReference>
<dbReference type="InterPro" id="IPR014770">
    <property type="entry name" value="Munc13_1"/>
</dbReference>
<dbReference type="GO" id="GO:0005770">
    <property type="term" value="C:late endosome"/>
    <property type="evidence" value="ECO:0007669"/>
    <property type="project" value="UniProtKB-SubCell"/>
</dbReference>
<gene>
    <name evidence="12" type="ORF">NXF25_005651</name>
</gene>
<organism evidence="12 13">
    <name type="scientific">Crotalus adamanteus</name>
    <name type="common">Eastern diamondback rattlesnake</name>
    <dbReference type="NCBI Taxonomy" id="8729"/>
    <lineage>
        <taxon>Eukaryota</taxon>
        <taxon>Metazoa</taxon>
        <taxon>Chordata</taxon>
        <taxon>Craniata</taxon>
        <taxon>Vertebrata</taxon>
        <taxon>Euteleostomi</taxon>
        <taxon>Lepidosauria</taxon>
        <taxon>Squamata</taxon>
        <taxon>Bifurcata</taxon>
        <taxon>Unidentata</taxon>
        <taxon>Episquamata</taxon>
        <taxon>Toxicofera</taxon>
        <taxon>Serpentes</taxon>
        <taxon>Colubroidea</taxon>
        <taxon>Viperidae</taxon>
        <taxon>Crotalinae</taxon>
        <taxon>Crotalus</taxon>
    </lineage>
</organism>
<name>A0AAW1BZ88_CROAD</name>
<dbReference type="AlphaFoldDB" id="A0AAW1BZ88"/>
<dbReference type="Gene3D" id="2.60.40.150">
    <property type="entry name" value="C2 domain"/>
    <property type="match status" value="2"/>
</dbReference>
<proteinExistence type="inferred from homology"/>
<comment type="caution">
    <text evidence="12">The sequence shown here is derived from an EMBL/GenBank/DDBJ whole genome shotgun (WGS) entry which is preliminary data.</text>
</comment>
<protein>
    <submittedName>
        <fullName evidence="12">Protein unc-13 like D</fullName>
    </submittedName>
</protein>
<evidence type="ECO:0000256" key="8">
    <source>
        <dbReference type="SAM" id="MobiDB-lite"/>
    </source>
</evidence>
<dbReference type="PROSITE" id="PS50004">
    <property type="entry name" value="C2"/>
    <property type="match status" value="2"/>
</dbReference>
<keyword evidence="13" id="KW-1185">Reference proteome</keyword>
<dbReference type="CDD" id="cd04009">
    <property type="entry name" value="C2B_Munc13-like"/>
    <property type="match status" value="1"/>
</dbReference>
<dbReference type="Pfam" id="PF06292">
    <property type="entry name" value="MUN"/>
    <property type="match status" value="1"/>
</dbReference>
<comment type="subcellular location">
    <subcellularLocation>
        <location evidence="2">Cytoplasm</location>
    </subcellularLocation>
    <subcellularLocation>
        <location evidence="3">Late endosome</location>
    </subcellularLocation>
    <subcellularLocation>
        <location evidence="1">Recycling endosome</location>
    </subcellularLocation>
</comment>
<dbReference type="InterPro" id="IPR014772">
    <property type="entry name" value="Munc13_dom-2"/>
</dbReference>
<dbReference type="InterPro" id="IPR052095">
    <property type="entry name" value="UNC-13_domain"/>
</dbReference>
<dbReference type="Proteomes" id="UP001474421">
    <property type="component" value="Unassembled WGS sequence"/>
</dbReference>
<feature type="region of interest" description="Disordered" evidence="8">
    <location>
        <begin position="1"/>
        <end position="21"/>
    </location>
</feature>
<dbReference type="PANTHER" id="PTHR45999">
    <property type="entry name" value="UNC-13-4A, ISOFORM B"/>
    <property type="match status" value="1"/>
</dbReference>
<dbReference type="PROSITE" id="PS51259">
    <property type="entry name" value="MHD2"/>
    <property type="match status" value="1"/>
</dbReference>
<evidence type="ECO:0000256" key="7">
    <source>
        <dbReference type="ARBA" id="ARBA00022753"/>
    </source>
</evidence>
<feature type="domain" description="MHD2" evidence="11">
    <location>
        <begin position="771"/>
        <end position="878"/>
    </location>
</feature>
<dbReference type="PANTHER" id="PTHR45999:SF3">
    <property type="entry name" value="PROTEIN UNC-13 HOMOLOG D"/>
    <property type="match status" value="1"/>
</dbReference>